<dbReference type="InterPro" id="IPR001296">
    <property type="entry name" value="Glyco_trans_1"/>
</dbReference>
<dbReference type="Gene3D" id="3.40.50.2000">
    <property type="entry name" value="Glycogen Phosphorylase B"/>
    <property type="match status" value="2"/>
</dbReference>
<dbReference type="Proteomes" id="UP000319817">
    <property type="component" value="Chromosome"/>
</dbReference>
<evidence type="ECO:0000259" key="4">
    <source>
        <dbReference type="Pfam" id="PF00534"/>
    </source>
</evidence>
<dbReference type="EC" id="2.4.1.11" evidence="5"/>
<evidence type="ECO:0000256" key="3">
    <source>
        <dbReference type="ARBA" id="ARBA00022679"/>
    </source>
</evidence>
<dbReference type="PANTHER" id="PTHR12526">
    <property type="entry name" value="GLYCOSYLTRANSFERASE"/>
    <property type="match status" value="1"/>
</dbReference>
<dbReference type="AlphaFoldDB" id="A0A517P1P9"/>
<dbReference type="EMBL" id="CP036526">
    <property type="protein sequence ID" value="QDT13302.1"/>
    <property type="molecule type" value="Genomic_DNA"/>
</dbReference>
<dbReference type="SUPFAM" id="SSF53756">
    <property type="entry name" value="UDP-Glycosyltransferase/glycogen phosphorylase"/>
    <property type="match status" value="1"/>
</dbReference>
<keyword evidence="2 5" id="KW-0328">Glycosyltransferase</keyword>
<dbReference type="GO" id="GO:0004373">
    <property type="term" value="F:alpha-1,4-glucan glucosyltransferase (UDP-glucose donor) activity"/>
    <property type="evidence" value="ECO:0007669"/>
    <property type="project" value="UniProtKB-EC"/>
</dbReference>
<keyword evidence="6" id="KW-1185">Reference proteome</keyword>
<dbReference type="CDD" id="cd03801">
    <property type="entry name" value="GT4_PimA-like"/>
    <property type="match status" value="1"/>
</dbReference>
<dbReference type="PANTHER" id="PTHR12526:SF640">
    <property type="entry name" value="COLANIC ACID BIOSYNTHESIS GLYCOSYLTRANSFERASE WCAL-RELATED"/>
    <property type="match status" value="1"/>
</dbReference>
<evidence type="ECO:0000256" key="2">
    <source>
        <dbReference type="ARBA" id="ARBA00022676"/>
    </source>
</evidence>
<name>A0A517P1P9_9BACT</name>
<evidence type="ECO:0000313" key="5">
    <source>
        <dbReference type="EMBL" id="QDT13302.1"/>
    </source>
</evidence>
<accession>A0A517P1P9</accession>
<evidence type="ECO:0000256" key="1">
    <source>
        <dbReference type="ARBA" id="ARBA00009481"/>
    </source>
</evidence>
<evidence type="ECO:0000313" key="6">
    <source>
        <dbReference type="Proteomes" id="UP000319817"/>
    </source>
</evidence>
<protein>
    <submittedName>
        <fullName evidence="5">Glycogen synthase</fullName>
        <ecNumber evidence="5">2.4.1.11</ecNumber>
    </submittedName>
</protein>
<sequence>MQREPEPVKIVYLTAGAAGMYCGSCMHDNQLAGALRGRGVDCVLQPLYTPIRTDGKSVAQENVFFGGIQVYLLQQMPWLRFLPTPLLRMLDWPPLIRWATARASSTDAAKLGALSVSMLQGSHGYQAAEVRRLTHWMANEMRPDAIVLTNLLIGGALPEIRSALPNTKIAVVLQGDDIFLDHLPPKFRDEAISLCSGLIQEIDHVIVNSKFYGEKMGAMLSIPKEKIVVTPLSIDLAPFDFAPQNAEPVQSNADDVFRLGYLARIAPEKGLHHLVDAFVHLASQKSHSDLELHVAGWLGESNRAYFDQLQTRIADAGLADRFYHHGSPDLNEKIAFLRKLDLLSVPTDYEDPKGLFVLEALAAGVPVVQPNHGAFGELIQSTGGGVTFTPGDAAELAGAIEKLKLDIDERLRLGQIGHAGVHARHSIENAAQHLIDVLD</sequence>
<keyword evidence="3 5" id="KW-0808">Transferase</keyword>
<feature type="domain" description="Glycosyl transferase family 1" evidence="4">
    <location>
        <begin position="254"/>
        <end position="416"/>
    </location>
</feature>
<reference evidence="5 6" key="1">
    <citation type="submission" date="2019-02" db="EMBL/GenBank/DDBJ databases">
        <title>Deep-cultivation of Planctomycetes and their phenomic and genomic characterization uncovers novel biology.</title>
        <authorList>
            <person name="Wiegand S."/>
            <person name="Jogler M."/>
            <person name="Boedeker C."/>
            <person name="Pinto D."/>
            <person name="Vollmers J."/>
            <person name="Rivas-Marin E."/>
            <person name="Kohn T."/>
            <person name="Peeters S.H."/>
            <person name="Heuer A."/>
            <person name="Rast P."/>
            <person name="Oberbeckmann S."/>
            <person name="Bunk B."/>
            <person name="Jeske O."/>
            <person name="Meyerdierks A."/>
            <person name="Storesund J.E."/>
            <person name="Kallscheuer N."/>
            <person name="Luecker S."/>
            <person name="Lage O.M."/>
            <person name="Pohl T."/>
            <person name="Merkel B.J."/>
            <person name="Hornburger P."/>
            <person name="Mueller R.-W."/>
            <person name="Bruemmer F."/>
            <person name="Labrenz M."/>
            <person name="Spormann A.M."/>
            <person name="Op den Camp H."/>
            <person name="Overmann J."/>
            <person name="Amann R."/>
            <person name="Jetten M.S.M."/>
            <person name="Mascher T."/>
            <person name="Medema M.H."/>
            <person name="Devos D.P."/>
            <person name="Kaster A.-K."/>
            <person name="Ovreas L."/>
            <person name="Rohde M."/>
            <person name="Galperin M.Y."/>
            <person name="Jogler C."/>
        </authorList>
    </citation>
    <scope>NUCLEOTIDE SEQUENCE [LARGE SCALE GENOMIC DNA]</scope>
    <source>
        <strain evidence="5 6">K23_9</strain>
    </source>
</reference>
<proteinExistence type="inferred from homology"/>
<dbReference type="Pfam" id="PF00534">
    <property type="entry name" value="Glycos_transf_1"/>
    <property type="match status" value="1"/>
</dbReference>
<comment type="similarity">
    <text evidence="1">Belongs to the glycosyltransferase group 1 family. Glycosyltransferase 4 subfamily.</text>
</comment>
<gene>
    <name evidence="5" type="ORF">K239x_53200</name>
</gene>
<organism evidence="5 6">
    <name type="scientific">Stieleria marina</name>
    <dbReference type="NCBI Taxonomy" id="1930275"/>
    <lineage>
        <taxon>Bacteria</taxon>
        <taxon>Pseudomonadati</taxon>
        <taxon>Planctomycetota</taxon>
        <taxon>Planctomycetia</taxon>
        <taxon>Pirellulales</taxon>
        <taxon>Pirellulaceae</taxon>
        <taxon>Stieleria</taxon>
    </lineage>
</organism>